<proteinExistence type="predicted"/>
<sequence length="111" mass="12716">MEEFVSSEISNASGEFSSRKVVIDRIANEKRATEMVEFKELNETANRAKKFTKKRVFQINMVSRQDLNEKEDLVTAIQSIIEKQAPRENDGIDALSPAYEGGWKNDFTLKE</sequence>
<gene>
    <name evidence="1" type="ORF">CCAP1982_LOCUS4466</name>
</gene>
<organism evidence="1 2">
    <name type="scientific">Ceratitis capitata</name>
    <name type="common">Mediterranean fruit fly</name>
    <name type="synonym">Tephritis capitata</name>
    <dbReference type="NCBI Taxonomy" id="7213"/>
    <lineage>
        <taxon>Eukaryota</taxon>
        <taxon>Metazoa</taxon>
        <taxon>Ecdysozoa</taxon>
        <taxon>Arthropoda</taxon>
        <taxon>Hexapoda</taxon>
        <taxon>Insecta</taxon>
        <taxon>Pterygota</taxon>
        <taxon>Neoptera</taxon>
        <taxon>Endopterygota</taxon>
        <taxon>Diptera</taxon>
        <taxon>Brachycera</taxon>
        <taxon>Muscomorpha</taxon>
        <taxon>Tephritoidea</taxon>
        <taxon>Tephritidae</taxon>
        <taxon>Ceratitis</taxon>
        <taxon>Ceratitis</taxon>
    </lineage>
</organism>
<dbReference type="EMBL" id="CAJHJT010000001">
    <property type="protein sequence ID" value="CAD6995763.1"/>
    <property type="molecule type" value="Genomic_DNA"/>
</dbReference>
<accession>A0A811UEV0</accession>
<evidence type="ECO:0000313" key="2">
    <source>
        <dbReference type="Proteomes" id="UP000606786"/>
    </source>
</evidence>
<comment type="caution">
    <text evidence="1">The sequence shown here is derived from an EMBL/GenBank/DDBJ whole genome shotgun (WGS) entry which is preliminary data.</text>
</comment>
<name>A0A811UEV0_CERCA</name>
<evidence type="ECO:0000313" key="1">
    <source>
        <dbReference type="EMBL" id="CAD6995763.1"/>
    </source>
</evidence>
<reference evidence="1" key="1">
    <citation type="submission" date="2020-11" db="EMBL/GenBank/DDBJ databases">
        <authorList>
            <person name="Whitehead M."/>
        </authorList>
    </citation>
    <scope>NUCLEOTIDE SEQUENCE</scope>
    <source>
        <strain evidence="1">EGII</strain>
    </source>
</reference>
<dbReference type="AlphaFoldDB" id="A0A811UEV0"/>
<protein>
    <submittedName>
        <fullName evidence="1">(Mediterranean fruit fly) hypothetical protein</fullName>
    </submittedName>
</protein>
<keyword evidence="2" id="KW-1185">Reference proteome</keyword>
<dbReference type="Proteomes" id="UP000606786">
    <property type="component" value="Unassembled WGS sequence"/>
</dbReference>